<evidence type="ECO:0000313" key="4">
    <source>
        <dbReference type="Proteomes" id="UP000326912"/>
    </source>
</evidence>
<dbReference type="FunFam" id="3.30.559.10:FF:000012">
    <property type="entry name" value="Non-ribosomal peptide synthetase"/>
    <property type="match status" value="1"/>
</dbReference>
<dbReference type="Pfam" id="PF00501">
    <property type="entry name" value="AMP-binding"/>
    <property type="match status" value="1"/>
</dbReference>
<evidence type="ECO:0000259" key="2">
    <source>
        <dbReference type="Pfam" id="PF00668"/>
    </source>
</evidence>
<dbReference type="InterPro" id="IPR023213">
    <property type="entry name" value="CAT-like_dom_sf"/>
</dbReference>
<feature type="domain" description="Condensation" evidence="2">
    <location>
        <begin position="7"/>
        <end position="450"/>
    </location>
</feature>
<dbReference type="Gene3D" id="3.30.559.10">
    <property type="entry name" value="Chloramphenicol acetyltransferase-like domain"/>
    <property type="match status" value="1"/>
</dbReference>
<evidence type="ECO:0000259" key="1">
    <source>
        <dbReference type="Pfam" id="PF00501"/>
    </source>
</evidence>
<name>A0A5J4KL86_9CHLR</name>
<dbReference type="AlphaFoldDB" id="A0A5J4KL86"/>
<dbReference type="GO" id="GO:0031177">
    <property type="term" value="F:phosphopantetheine binding"/>
    <property type="evidence" value="ECO:0007669"/>
    <property type="project" value="TreeGrafter"/>
</dbReference>
<dbReference type="InterPro" id="IPR000873">
    <property type="entry name" value="AMP-dep_synth/lig_dom"/>
</dbReference>
<dbReference type="Gene3D" id="3.40.50.12780">
    <property type="entry name" value="N-terminal domain of ligase-like"/>
    <property type="match status" value="1"/>
</dbReference>
<evidence type="ECO:0008006" key="5">
    <source>
        <dbReference type="Google" id="ProtNLM"/>
    </source>
</evidence>
<sequence>MQTSSIQDIFPLSSMQQGMLFHSLYTPGQGMYVEQMSFVLRGNLNRNALEQAFQQILDRHAALRTSFMWDDVEKPLQVVYNHVPLNMMQYDWRAYAPAQQQEQLEAYLQADRVLGFDLSEAPLMRLACLHLEDNTYQIVWSYHHILMDGWSMPIVLGDLFLFYEAACRNEAVSLKPLRPYREYISWVKQQDMEKAEAFWRQMLRGFEAPVSVGVERPAREAEKAGQQEQVVRLTAETTQRLQQLARQHKLTLNSIMQSAWALLLSHYSGQDDIVFGITVSGRPAEVAGVETMVGLFINSLPLRIQIEPQMPVLDWLKSVQNLQTEVRQYEYSPLAQIQGWSDVARGTSLFESLLVFENYPIASSTSSQASEASLEVQSVNMVEQTNYPLTIFAFPGHQVMLKLVYDSAHFAPDTIERMLTHLQHILENIASNVEQPLAAVSLLSTAERQLVLEQWNATPAEGPLDICVHDLLAAQVTRTPTATALIAGEERLSYAELDRRANQLAHYLQQQGVGPDVLVGVCMERSVELIVGLLGVLKAGEPMCRWTLPILKNGWPSRWKTRRHLSCSPRSVWWRACRSSVPGSSAWTVTGRRSRNNVRSRCRPRPPSRIWPM</sequence>
<dbReference type="GO" id="GO:0044550">
    <property type="term" value="P:secondary metabolite biosynthetic process"/>
    <property type="evidence" value="ECO:0007669"/>
    <property type="project" value="TreeGrafter"/>
</dbReference>
<dbReference type="Gene3D" id="3.30.559.30">
    <property type="entry name" value="Nonribosomal peptide synthetase, condensation domain"/>
    <property type="match status" value="1"/>
</dbReference>
<protein>
    <recommendedName>
        <fullName evidence="5">Condensation domain-containing protein</fullName>
    </recommendedName>
</protein>
<dbReference type="PANTHER" id="PTHR45527:SF1">
    <property type="entry name" value="FATTY ACID SYNTHASE"/>
    <property type="match status" value="1"/>
</dbReference>
<dbReference type="GO" id="GO:0003824">
    <property type="term" value="F:catalytic activity"/>
    <property type="evidence" value="ECO:0007669"/>
    <property type="project" value="InterPro"/>
</dbReference>
<dbReference type="CDD" id="cd19543">
    <property type="entry name" value="DCL_NRPS"/>
    <property type="match status" value="1"/>
</dbReference>
<dbReference type="GO" id="GO:0043041">
    <property type="term" value="P:amino acid activation for nonribosomal peptide biosynthetic process"/>
    <property type="evidence" value="ECO:0007669"/>
    <property type="project" value="TreeGrafter"/>
</dbReference>
<feature type="domain" description="AMP-dependent synthetase/ligase" evidence="1">
    <location>
        <begin position="473"/>
        <end position="540"/>
    </location>
</feature>
<dbReference type="Proteomes" id="UP000326912">
    <property type="component" value="Unassembled WGS sequence"/>
</dbReference>
<dbReference type="PANTHER" id="PTHR45527">
    <property type="entry name" value="NONRIBOSOMAL PEPTIDE SYNTHETASE"/>
    <property type="match status" value="1"/>
</dbReference>
<organism evidence="3 4">
    <name type="scientific">Dictyobacter vulcani</name>
    <dbReference type="NCBI Taxonomy" id="2607529"/>
    <lineage>
        <taxon>Bacteria</taxon>
        <taxon>Bacillati</taxon>
        <taxon>Chloroflexota</taxon>
        <taxon>Ktedonobacteria</taxon>
        <taxon>Ktedonobacterales</taxon>
        <taxon>Dictyobacteraceae</taxon>
        <taxon>Dictyobacter</taxon>
    </lineage>
</organism>
<dbReference type="GO" id="GO:0005737">
    <property type="term" value="C:cytoplasm"/>
    <property type="evidence" value="ECO:0007669"/>
    <property type="project" value="TreeGrafter"/>
</dbReference>
<dbReference type="GO" id="GO:0008610">
    <property type="term" value="P:lipid biosynthetic process"/>
    <property type="evidence" value="ECO:0007669"/>
    <property type="project" value="UniProtKB-ARBA"/>
</dbReference>
<dbReference type="SUPFAM" id="SSF56801">
    <property type="entry name" value="Acetyl-CoA synthetase-like"/>
    <property type="match status" value="1"/>
</dbReference>
<keyword evidence="4" id="KW-1185">Reference proteome</keyword>
<dbReference type="SUPFAM" id="SSF52777">
    <property type="entry name" value="CoA-dependent acyltransferases"/>
    <property type="match status" value="2"/>
</dbReference>
<dbReference type="Pfam" id="PF00668">
    <property type="entry name" value="Condensation"/>
    <property type="match status" value="1"/>
</dbReference>
<accession>A0A5J4KL86</accession>
<dbReference type="InterPro" id="IPR001242">
    <property type="entry name" value="Condensation_dom"/>
</dbReference>
<proteinExistence type="predicted"/>
<gene>
    <name evidence="3" type="ORF">KDW_43560</name>
</gene>
<dbReference type="InterPro" id="IPR042099">
    <property type="entry name" value="ANL_N_sf"/>
</dbReference>
<evidence type="ECO:0000313" key="3">
    <source>
        <dbReference type="EMBL" id="GER90194.1"/>
    </source>
</evidence>
<reference evidence="3 4" key="1">
    <citation type="submission" date="2019-10" db="EMBL/GenBank/DDBJ databases">
        <title>Dictyobacter vulcani sp. nov., within the class Ktedonobacteria, isolated from soil of volcanic Mt. Zao.</title>
        <authorList>
            <person name="Zheng Y."/>
            <person name="Wang C.M."/>
            <person name="Sakai Y."/>
            <person name="Abe K."/>
            <person name="Yokota A."/>
            <person name="Yabe S."/>
        </authorList>
    </citation>
    <scope>NUCLEOTIDE SEQUENCE [LARGE SCALE GENOMIC DNA]</scope>
    <source>
        <strain evidence="3 4">W12</strain>
    </source>
</reference>
<comment type="caution">
    <text evidence="3">The sequence shown here is derived from an EMBL/GenBank/DDBJ whole genome shotgun (WGS) entry which is preliminary data.</text>
</comment>
<dbReference type="EMBL" id="BKZW01000002">
    <property type="protein sequence ID" value="GER90194.1"/>
    <property type="molecule type" value="Genomic_DNA"/>
</dbReference>